<keyword evidence="1" id="KW-1133">Transmembrane helix</keyword>
<accession>A0A081BW32</accession>
<name>A0A081BW32_VECG1</name>
<evidence type="ECO:0000256" key="1">
    <source>
        <dbReference type="SAM" id="Phobius"/>
    </source>
</evidence>
<dbReference type="STRING" id="1499967.U27_03499"/>
<feature type="transmembrane region" description="Helical" evidence="1">
    <location>
        <begin position="117"/>
        <end position="139"/>
    </location>
</feature>
<proteinExistence type="predicted"/>
<organism evidence="2">
    <name type="scientific">Vecturithrix granuli</name>
    <dbReference type="NCBI Taxonomy" id="1499967"/>
    <lineage>
        <taxon>Bacteria</taxon>
        <taxon>Candidatus Moduliflexota</taxon>
        <taxon>Candidatus Vecturitrichia</taxon>
        <taxon>Candidatus Vecturitrichales</taxon>
        <taxon>Candidatus Vecturitrichaceae</taxon>
        <taxon>Candidatus Vecturithrix</taxon>
    </lineage>
</organism>
<dbReference type="GO" id="GO:0016020">
    <property type="term" value="C:membrane"/>
    <property type="evidence" value="ECO:0007669"/>
    <property type="project" value="TreeGrafter"/>
</dbReference>
<keyword evidence="1" id="KW-0812">Transmembrane</keyword>
<feature type="transmembrane region" description="Helical" evidence="1">
    <location>
        <begin position="208"/>
        <end position="238"/>
    </location>
</feature>
<dbReference type="eggNOG" id="COG3752">
    <property type="taxonomic scope" value="Bacteria"/>
</dbReference>
<dbReference type="InterPro" id="IPR010721">
    <property type="entry name" value="UstE-like"/>
</dbReference>
<dbReference type="Proteomes" id="UP000030661">
    <property type="component" value="Unassembled WGS sequence"/>
</dbReference>
<sequence>MRETGVSRYIFRGGKDMLSIFVINFIAVMLFMIGVWIISLLKKDASIVDGFWGLGFVVVAWITFFLSEGYPGRKILITGLTTIWGLRLALHIFWRGWGKEEDKRYQKWRADYGKKFWIVSLFTVFGLQGVILWSISLVVQTGQLSPMPSNLTWFDVMGTVVWLLGFLFESVGDWQLLRFKAKPENSGNVMDQGLWAYTRHPNYFGETVLWWGMFLITLATPGSFWTIVSPLLITGLLLKVSGVTLLERTMLATRPQYQDYVEQTSAFLPWFPKKRSKSS</sequence>
<keyword evidence="1" id="KW-0472">Membrane</keyword>
<dbReference type="Gene3D" id="1.20.120.1630">
    <property type="match status" value="1"/>
</dbReference>
<evidence type="ECO:0000313" key="3">
    <source>
        <dbReference type="Proteomes" id="UP000030661"/>
    </source>
</evidence>
<feature type="transmembrane region" description="Helical" evidence="1">
    <location>
        <begin position="151"/>
        <end position="168"/>
    </location>
</feature>
<reference evidence="2" key="1">
    <citation type="journal article" date="2015" name="PeerJ">
        <title>First genomic representation of candidate bacterial phylum KSB3 points to enhanced environmental sensing as a trigger of wastewater bulking.</title>
        <authorList>
            <person name="Sekiguchi Y."/>
            <person name="Ohashi A."/>
            <person name="Parks D.H."/>
            <person name="Yamauchi T."/>
            <person name="Tyson G.W."/>
            <person name="Hugenholtz P."/>
        </authorList>
    </citation>
    <scope>NUCLEOTIDE SEQUENCE [LARGE SCALE GENOMIC DNA]</scope>
</reference>
<dbReference type="Pfam" id="PF06966">
    <property type="entry name" value="DUF1295"/>
    <property type="match status" value="1"/>
</dbReference>
<keyword evidence="3" id="KW-1185">Reference proteome</keyword>
<dbReference type="PANTHER" id="PTHR32251">
    <property type="entry name" value="3-OXO-5-ALPHA-STEROID 4-DEHYDROGENASE"/>
    <property type="match status" value="1"/>
</dbReference>
<evidence type="ECO:0000313" key="2">
    <source>
        <dbReference type="EMBL" id="GAK56537.1"/>
    </source>
</evidence>
<dbReference type="PANTHER" id="PTHR32251:SF17">
    <property type="entry name" value="STEROID 5-ALPHA REDUCTASE C-TERMINAL DOMAIN-CONTAINING PROTEIN"/>
    <property type="match status" value="1"/>
</dbReference>
<feature type="transmembrane region" description="Helical" evidence="1">
    <location>
        <begin position="21"/>
        <end position="41"/>
    </location>
</feature>
<dbReference type="HOGENOM" id="CLU_043418_3_1_0"/>
<feature type="transmembrane region" description="Helical" evidence="1">
    <location>
        <begin position="47"/>
        <end position="66"/>
    </location>
</feature>
<gene>
    <name evidence="2" type="ORF">U27_03499</name>
</gene>
<dbReference type="PROSITE" id="PS50244">
    <property type="entry name" value="S5A_REDUCTASE"/>
    <property type="match status" value="1"/>
</dbReference>
<protein>
    <submittedName>
        <fullName evidence="2">Uncharacterized protein</fullName>
    </submittedName>
</protein>
<feature type="transmembrane region" description="Helical" evidence="1">
    <location>
        <begin position="75"/>
        <end position="97"/>
    </location>
</feature>
<dbReference type="EMBL" id="DF820464">
    <property type="protein sequence ID" value="GAK56537.1"/>
    <property type="molecule type" value="Genomic_DNA"/>
</dbReference>
<dbReference type="AlphaFoldDB" id="A0A081BW32"/>